<dbReference type="PANTHER" id="PTHR10640">
    <property type="entry name" value="METHYLTHIORIBULOSE-1-PHOSPHATE DEHYDRATASE"/>
    <property type="match status" value="1"/>
</dbReference>
<reference evidence="9" key="1">
    <citation type="journal article" date="2019" name="Int. J. Syst. Evol. Microbiol.">
        <title>The Global Catalogue of Microorganisms (GCM) 10K type strain sequencing project: providing services to taxonomists for standard genome sequencing and annotation.</title>
        <authorList>
            <consortium name="The Broad Institute Genomics Platform"/>
            <consortium name="The Broad Institute Genome Sequencing Center for Infectious Disease"/>
            <person name="Wu L."/>
            <person name="Ma J."/>
        </authorList>
    </citation>
    <scope>NUCLEOTIDE SEQUENCE [LARGE SCALE GENOMIC DNA]</scope>
    <source>
        <strain evidence="9">JCM 9687</strain>
    </source>
</reference>
<dbReference type="SUPFAM" id="SSF53639">
    <property type="entry name" value="AraD/HMP-PK domain-like"/>
    <property type="match status" value="1"/>
</dbReference>
<feature type="binding site" evidence="6">
    <location>
        <position position="106"/>
    </location>
    <ligand>
        <name>Zn(2+)</name>
        <dbReference type="ChEBI" id="CHEBI:29105"/>
    </ligand>
</feature>
<dbReference type="SMART" id="SM01007">
    <property type="entry name" value="Aldolase_II"/>
    <property type="match status" value="1"/>
</dbReference>
<feature type="binding site" evidence="6">
    <location>
        <position position="108"/>
    </location>
    <ligand>
        <name>Zn(2+)</name>
        <dbReference type="ChEBI" id="CHEBI:29105"/>
    </ligand>
</feature>
<evidence type="ECO:0000256" key="1">
    <source>
        <dbReference type="ARBA" id="ARBA00022605"/>
    </source>
</evidence>
<name>A0ABP6RSZ2_9PSEU</name>
<comment type="function">
    <text evidence="6">Catalyzes the dehydration of methylthioribulose-1-phosphate (MTRu-1-P) into 2,3-diketo-5-methylthiopentyl-1-phosphate (DK-MTP-1-P).</text>
</comment>
<comment type="caution">
    <text evidence="8">The sequence shown here is derived from an EMBL/GenBank/DDBJ whole genome shotgun (WGS) entry which is preliminary data.</text>
</comment>
<comment type="cofactor">
    <cofactor evidence="6">
        <name>Zn(2+)</name>
        <dbReference type="ChEBI" id="CHEBI:29105"/>
    </cofactor>
    <text evidence="6">Binds 1 zinc ion per subunit.</text>
</comment>
<evidence type="ECO:0000313" key="8">
    <source>
        <dbReference type="EMBL" id="GAA3358827.1"/>
    </source>
</evidence>
<dbReference type="Pfam" id="PF00596">
    <property type="entry name" value="Aldolase_II"/>
    <property type="match status" value="1"/>
</dbReference>
<protein>
    <recommendedName>
        <fullName evidence="6">Methylthioribulose-1-phosphate dehydratase</fullName>
        <shortName evidence="6">MTRu-1-P dehydratase</shortName>
        <ecNumber evidence="6">4.2.1.109</ecNumber>
    </recommendedName>
</protein>
<evidence type="ECO:0000256" key="5">
    <source>
        <dbReference type="ARBA" id="ARBA00023239"/>
    </source>
</evidence>
<dbReference type="InterPro" id="IPR001303">
    <property type="entry name" value="Aldolase_II/adducin_N"/>
</dbReference>
<keyword evidence="1 6" id="KW-0028">Amino-acid biosynthesis</keyword>
<keyword evidence="3 6" id="KW-0862">Zinc</keyword>
<dbReference type="InterPro" id="IPR036409">
    <property type="entry name" value="Aldolase_II/adducin_N_sf"/>
</dbReference>
<organism evidence="8 9">
    <name type="scientific">Saccharopolyspora gregorii</name>
    <dbReference type="NCBI Taxonomy" id="33914"/>
    <lineage>
        <taxon>Bacteria</taxon>
        <taxon>Bacillati</taxon>
        <taxon>Actinomycetota</taxon>
        <taxon>Actinomycetes</taxon>
        <taxon>Pseudonocardiales</taxon>
        <taxon>Pseudonocardiaceae</taxon>
        <taxon>Saccharopolyspora</taxon>
    </lineage>
</organism>
<keyword evidence="2 6" id="KW-0479">Metal-binding</keyword>
<evidence type="ECO:0000259" key="7">
    <source>
        <dbReference type="SMART" id="SM01007"/>
    </source>
</evidence>
<gene>
    <name evidence="6" type="primary">mtnB</name>
    <name evidence="8" type="ORF">GCM10020366_32420</name>
</gene>
<evidence type="ECO:0000256" key="6">
    <source>
        <dbReference type="HAMAP-Rule" id="MF_01677"/>
    </source>
</evidence>
<dbReference type="RefSeq" id="WP_258341073.1">
    <property type="nucleotide sequence ID" value="NZ_BAAAYK010000038.1"/>
</dbReference>
<dbReference type="HAMAP" id="MF_01677">
    <property type="entry name" value="Salvage_MtnB"/>
    <property type="match status" value="1"/>
</dbReference>
<dbReference type="EC" id="4.2.1.109" evidence="6"/>
<feature type="domain" description="Class II aldolase/adducin N-terminal" evidence="7">
    <location>
        <begin position="15"/>
        <end position="204"/>
    </location>
</feature>
<evidence type="ECO:0000256" key="2">
    <source>
        <dbReference type="ARBA" id="ARBA00022723"/>
    </source>
</evidence>
<proteinExistence type="inferred from homology"/>
<dbReference type="Proteomes" id="UP001500483">
    <property type="component" value="Unassembled WGS sequence"/>
</dbReference>
<evidence type="ECO:0000256" key="3">
    <source>
        <dbReference type="ARBA" id="ARBA00022833"/>
    </source>
</evidence>
<accession>A0ABP6RSZ2</accession>
<dbReference type="NCBIfam" id="TIGR03328">
    <property type="entry name" value="salvage_mtnB"/>
    <property type="match status" value="1"/>
</dbReference>
<comment type="similarity">
    <text evidence="6">Belongs to the aldolase class II family. MtnB subfamily.</text>
</comment>
<dbReference type="InterPro" id="IPR017714">
    <property type="entry name" value="MethylthioRu-1-P_deHdtase_MtnB"/>
</dbReference>
<keyword evidence="4 6" id="KW-0486">Methionine biosynthesis</keyword>
<evidence type="ECO:0000256" key="4">
    <source>
        <dbReference type="ARBA" id="ARBA00023167"/>
    </source>
</evidence>
<dbReference type="EMBL" id="BAAAYK010000038">
    <property type="protein sequence ID" value="GAA3358827.1"/>
    <property type="molecule type" value="Genomic_DNA"/>
</dbReference>
<comment type="pathway">
    <text evidence="6">Amino-acid biosynthesis; L-methionine biosynthesis via salvage pathway; L-methionine from S-methyl-5-thio-alpha-D-ribose 1-phosphate: step 2/6.</text>
</comment>
<evidence type="ECO:0000313" key="9">
    <source>
        <dbReference type="Proteomes" id="UP001500483"/>
    </source>
</evidence>
<comment type="catalytic activity">
    <reaction evidence="6">
        <text>5-(methylsulfanyl)-D-ribulose 1-phosphate = 5-methylsulfanyl-2,3-dioxopentyl phosphate + H2O</text>
        <dbReference type="Rhea" id="RHEA:15549"/>
        <dbReference type="ChEBI" id="CHEBI:15377"/>
        <dbReference type="ChEBI" id="CHEBI:58548"/>
        <dbReference type="ChEBI" id="CHEBI:58828"/>
        <dbReference type="EC" id="4.2.1.109"/>
    </reaction>
</comment>
<dbReference type="Gene3D" id="3.40.225.10">
    <property type="entry name" value="Class II aldolase/adducin N-terminal domain"/>
    <property type="match status" value="1"/>
</dbReference>
<keyword evidence="9" id="KW-1185">Reference proteome</keyword>
<dbReference type="PANTHER" id="PTHR10640:SF7">
    <property type="entry name" value="METHYLTHIORIBULOSE-1-PHOSPHATE DEHYDRATASE"/>
    <property type="match status" value="1"/>
</dbReference>
<sequence>MSAPITAGELDAAGAALAAESARFAGLGWMRGTSGNLSVTLRTDPLRLAVTTSGRDKGELTPQDVVVVDAAGAAVPDQPRPGRRPSAEAGLHARVAARAGAGAVVHVHVIAPVLAAARWPGGIVLRDLEMLKGLGRSAHDDEVTVPVVPNGQDMTWLGDRFDEVFDPATPALVVAGHGVYVWGDDLAQARHRTECLEWLTSFALAADQHTS</sequence>
<keyword evidence="5 6" id="KW-0456">Lyase</keyword>